<keyword evidence="2" id="KW-1185">Reference proteome</keyword>
<dbReference type="RefSeq" id="WP_406845506.1">
    <property type="nucleotide sequence ID" value="NZ_CP150845.1"/>
</dbReference>
<evidence type="ECO:0000313" key="2">
    <source>
        <dbReference type="Proteomes" id="UP001623852"/>
    </source>
</evidence>
<gene>
    <name evidence="1" type="ORF">AABD74_10640</name>
</gene>
<name>A0ABZ2UNI3_9FLAO</name>
<accession>A0ABZ2UNI3</accession>
<reference evidence="1 2" key="1">
    <citation type="submission" date="2024-03" db="EMBL/GenBank/DDBJ databases">
        <title>Flavobacterium soyae.</title>
        <authorList>
            <person name="Zheng W."/>
        </authorList>
    </citation>
    <scope>NUCLEOTIDE SEQUENCE [LARGE SCALE GENOMIC DNA]</scope>
    <source>
        <strain evidence="1 2">55</strain>
    </source>
</reference>
<protein>
    <submittedName>
        <fullName evidence="1">Uncharacterized protein</fullName>
    </submittedName>
</protein>
<organism evidence="1 2">
    <name type="scientific">Flavobacterium soyae</name>
    <dbReference type="NCBI Taxonomy" id="2903098"/>
    <lineage>
        <taxon>Bacteria</taxon>
        <taxon>Pseudomonadati</taxon>
        <taxon>Bacteroidota</taxon>
        <taxon>Flavobacteriia</taxon>
        <taxon>Flavobacteriales</taxon>
        <taxon>Flavobacteriaceae</taxon>
        <taxon>Flavobacterium</taxon>
    </lineage>
</organism>
<sequence length="113" mass="12827">MEKETENLEDLKNLTAGFLNTLKPNSDKKDIYTAEINFLNYYELGCVITNMLKLCILAIDQETHKVIETDKNSSINVGLILEVAHQLFPMDEFELLTTISQKVNSDFKAMPAV</sequence>
<dbReference type="EMBL" id="CP150845">
    <property type="protein sequence ID" value="WYZ21899.1"/>
    <property type="molecule type" value="Genomic_DNA"/>
</dbReference>
<evidence type="ECO:0000313" key="1">
    <source>
        <dbReference type="EMBL" id="WYZ21899.1"/>
    </source>
</evidence>
<dbReference type="Proteomes" id="UP001623852">
    <property type="component" value="Chromosome"/>
</dbReference>
<proteinExistence type="predicted"/>